<dbReference type="InterPro" id="IPR041373">
    <property type="entry name" value="RT_RNaseH"/>
</dbReference>
<dbReference type="Gene3D" id="3.10.10.10">
    <property type="entry name" value="HIV Type 1 Reverse Transcriptase, subunit A, domain 1"/>
    <property type="match status" value="1"/>
</dbReference>
<keyword evidence="3" id="KW-0548">Nucleotidyltransferase</keyword>
<dbReference type="InterPro" id="IPR021109">
    <property type="entry name" value="Peptidase_aspartic_dom_sf"/>
</dbReference>
<dbReference type="Gene3D" id="3.10.20.370">
    <property type="match status" value="1"/>
</dbReference>
<keyword evidence="5 14" id="KW-0255">Endonuclease</keyword>
<dbReference type="Proteomes" id="UP001164929">
    <property type="component" value="Chromosome 10"/>
</dbReference>
<evidence type="ECO:0000256" key="9">
    <source>
        <dbReference type="SAM" id="Coils"/>
    </source>
</evidence>
<dbReference type="InterPro" id="IPR012337">
    <property type="entry name" value="RNaseH-like_sf"/>
</dbReference>
<keyword evidence="9" id="KW-0175">Coiled coil</keyword>
<dbReference type="Pfam" id="PF17921">
    <property type="entry name" value="Integrase_H2C2"/>
    <property type="match status" value="1"/>
</dbReference>
<dbReference type="Pfam" id="PF00098">
    <property type="entry name" value="zf-CCHC"/>
    <property type="match status" value="1"/>
</dbReference>
<evidence type="ECO:0000256" key="7">
    <source>
        <dbReference type="ARBA" id="ARBA00022918"/>
    </source>
</evidence>
<dbReference type="Gene3D" id="4.10.60.10">
    <property type="entry name" value="Zinc finger, CCHC-type"/>
    <property type="match status" value="1"/>
</dbReference>
<proteinExistence type="predicted"/>
<dbReference type="EC" id="2.7.7.49" evidence="1"/>
<comment type="caution">
    <text evidence="14">The sequence shown here is derived from an EMBL/GenBank/DDBJ whole genome shotgun (WGS) entry which is preliminary data.</text>
</comment>
<dbReference type="Pfam" id="PF00078">
    <property type="entry name" value="RVT_1"/>
    <property type="match status" value="1"/>
</dbReference>
<dbReference type="InterPro" id="IPR041588">
    <property type="entry name" value="Integrase_H2C2"/>
</dbReference>
<keyword evidence="7" id="KW-0695">RNA-directed DNA polymerase</keyword>
<dbReference type="Pfam" id="PF17917">
    <property type="entry name" value="RT_RNaseH"/>
    <property type="match status" value="1"/>
</dbReference>
<dbReference type="InterPro" id="IPR036397">
    <property type="entry name" value="RNaseH_sf"/>
</dbReference>
<evidence type="ECO:0000256" key="8">
    <source>
        <dbReference type="PROSITE-ProRule" id="PRU00047"/>
    </source>
</evidence>
<dbReference type="InterPro" id="IPR001584">
    <property type="entry name" value="Integrase_cat-core"/>
</dbReference>
<dbReference type="CDD" id="cd09274">
    <property type="entry name" value="RNase_HI_RT_Ty3"/>
    <property type="match status" value="1"/>
</dbReference>
<name>A0AAD6M9G6_9ROSI</name>
<dbReference type="Pfam" id="PF03732">
    <property type="entry name" value="Retrotrans_gag"/>
    <property type="match status" value="1"/>
</dbReference>
<dbReference type="InterPro" id="IPR001878">
    <property type="entry name" value="Znf_CCHC"/>
</dbReference>
<evidence type="ECO:0000256" key="10">
    <source>
        <dbReference type="SAM" id="MobiDB-lite"/>
    </source>
</evidence>
<dbReference type="SUPFAM" id="SSF53098">
    <property type="entry name" value="Ribonuclease H-like"/>
    <property type="match status" value="1"/>
</dbReference>
<keyword evidence="8" id="KW-0863">Zinc-finger</keyword>
<feature type="domain" description="Reverse transcriptase" evidence="12">
    <location>
        <begin position="702"/>
        <end position="881"/>
    </location>
</feature>
<dbReference type="PROSITE" id="PS50158">
    <property type="entry name" value="ZF_CCHC"/>
    <property type="match status" value="1"/>
</dbReference>
<keyword evidence="8" id="KW-0479">Metal-binding</keyword>
<dbReference type="InterPro" id="IPR005162">
    <property type="entry name" value="Retrotrans_gag_dom"/>
</dbReference>
<dbReference type="GO" id="GO:0004519">
    <property type="term" value="F:endonuclease activity"/>
    <property type="evidence" value="ECO:0007669"/>
    <property type="project" value="UniProtKB-KW"/>
</dbReference>
<dbReference type="PANTHER" id="PTHR35046">
    <property type="entry name" value="ZINC KNUCKLE (CCHC-TYPE) FAMILY PROTEIN"/>
    <property type="match status" value="1"/>
</dbReference>
<keyword evidence="4" id="KW-0540">Nuclease</keyword>
<evidence type="ECO:0000313" key="14">
    <source>
        <dbReference type="EMBL" id="KAJ6980910.1"/>
    </source>
</evidence>
<evidence type="ECO:0000259" key="13">
    <source>
        <dbReference type="PROSITE" id="PS50994"/>
    </source>
</evidence>
<organism evidence="14 15">
    <name type="scientific">Populus alba x Populus x berolinensis</name>
    <dbReference type="NCBI Taxonomy" id="444605"/>
    <lineage>
        <taxon>Eukaryota</taxon>
        <taxon>Viridiplantae</taxon>
        <taxon>Streptophyta</taxon>
        <taxon>Embryophyta</taxon>
        <taxon>Tracheophyta</taxon>
        <taxon>Spermatophyta</taxon>
        <taxon>Magnoliopsida</taxon>
        <taxon>eudicotyledons</taxon>
        <taxon>Gunneridae</taxon>
        <taxon>Pentapetalae</taxon>
        <taxon>rosids</taxon>
        <taxon>fabids</taxon>
        <taxon>Malpighiales</taxon>
        <taxon>Salicaceae</taxon>
        <taxon>Saliceae</taxon>
        <taxon>Populus</taxon>
    </lineage>
</organism>
<feature type="compositionally biased region" description="Acidic residues" evidence="10">
    <location>
        <begin position="453"/>
        <end position="463"/>
    </location>
</feature>
<dbReference type="CDD" id="cd01647">
    <property type="entry name" value="RT_LTR"/>
    <property type="match status" value="1"/>
</dbReference>
<dbReference type="Gene3D" id="3.30.420.10">
    <property type="entry name" value="Ribonuclease H-like superfamily/Ribonuclease H"/>
    <property type="match status" value="1"/>
</dbReference>
<feature type="domain" description="CCHC-type" evidence="11">
    <location>
        <begin position="427"/>
        <end position="443"/>
    </location>
</feature>
<evidence type="ECO:0000256" key="1">
    <source>
        <dbReference type="ARBA" id="ARBA00012493"/>
    </source>
</evidence>
<feature type="region of interest" description="Disordered" evidence="10">
    <location>
        <begin position="1538"/>
        <end position="1557"/>
    </location>
</feature>
<evidence type="ECO:0000256" key="3">
    <source>
        <dbReference type="ARBA" id="ARBA00022695"/>
    </source>
</evidence>
<dbReference type="PROSITE" id="PS50878">
    <property type="entry name" value="RT_POL"/>
    <property type="match status" value="1"/>
</dbReference>
<feature type="region of interest" description="Disordered" evidence="10">
    <location>
        <begin position="453"/>
        <end position="476"/>
    </location>
</feature>
<dbReference type="Gene3D" id="1.10.340.70">
    <property type="match status" value="1"/>
</dbReference>
<gene>
    <name evidence="14" type="ORF">NC653_024319</name>
</gene>
<feature type="compositionally biased region" description="Basic and acidic residues" evidence="10">
    <location>
        <begin position="1423"/>
        <end position="1441"/>
    </location>
</feature>
<keyword evidence="15" id="KW-1185">Reference proteome</keyword>
<protein>
    <recommendedName>
        <fullName evidence="1">RNA-directed DNA polymerase</fullName>
        <ecNumber evidence="1">2.7.7.49</ecNumber>
    </recommendedName>
</protein>
<feature type="region of interest" description="Disordered" evidence="10">
    <location>
        <begin position="1423"/>
        <end position="1450"/>
    </location>
</feature>
<keyword evidence="6" id="KW-0378">Hydrolase</keyword>
<feature type="domain" description="Integrase catalytic" evidence="13">
    <location>
        <begin position="1212"/>
        <end position="1317"/>
    </location>
</feature>
<dbReference type="SUPFAM" id="SSF56672">
    <property type="entry name" value="DNA/RNA polymerases"/>
    <property type="match status" value="1"/>
</dbReference>
<accession>A0AAD6M9G6</accession>
<dbReference type="PROSITE" id="PS50994">
    <property type="entry name" value="INTEGRASE"/>
    <property type="match status" value="1"/>
</dbReference>
<keyword evidence="8" id="KW-0862">Zinc</keyword>
<dbReference type="Gene3D" id="3.30.70.270">
    <property type="match status" value="2"/>
</dbReference>
<dbReference type="SUPFAM" id="SSF57756">
    <property type="entry name" value="Retrovirus zinc finger-like domains"/>
    <property type="match status" value="1"/>
</dbReference>
<dbReference type="InterPro" id="IPR043128">
    <property type="entry name" value="Rev_trsase/Diguanyl_cyclase"/>
</dbReference>
<dbReference type="GO" id="GO:0003964">
    <property type="term" value="F:RNA-directed DNA polymerase activity"/>
    <property type="evidence" value="ECO:0007669"/>
    <property type="project" value="UniProtKB-KW"/>
</dbReference>
<dbReference type="GO" id="GO:0016787">
    <property type="term" value="F:hydrolase activity"/>
    <property type="evidence" value="ECO:0007669"/>
    <property type="project" value="UniProtKB-KW"/>
</dbReference>
<evidence type="ECO:0000259" key="11">
    <source>
        <dbReference type="PROSITE" id="PS50158"/>
    </source>
</evidence>
<evidence type="ECO:0000256" key="2">
    <source>
        <dbReference type="ARBA" id="ARBA00022679"/>
    </source>
</evidence>
<evidence type="ECO:0000256" key="5">
    <source>
        <dbReference type="ARBA" id="ARBA00022759"/>
    </source>
</evidence>
<keyword evidence="2" id="KW-0808">Transferase</keyword>
<dbReference type="EMBL" id="JAQIZT010000010">
    <property type="protein sequence ID" value="KAJ6980910.1"/>
    <property type="molecule type" value="Genomic_DNA"/>
</dbReference>
<dbReference type="FunFam" id="3.30.70.270:FF:000020">
    <property type="entry name" value="Transposon Tf2-6 polyprotein-like Protein"/>
    <property type="match status" value="1"/>
</dbReference>
<evidence type="ECO:0000313" key="15">
    <source>
        <dbReference type="Proteomes" id="UP001164929"/>
    </source>
</evidence>
<dbReference type="GO" id="GO:0003676">
    <property type="term" value="F:nucleic acid binding"/>
    <property type="evidence" value="ECO:0007669"/>
    <property type="project" value="InterPro"/>
</dbReference>
<evidence type="ECO:0000256" key="6">
    <source>
        <dbReference type="ARBA" id="ARBA00022801"/>
    </source>
</evidence>
<dbReference type="GO" id="GO:0015074">
    <property type="term" value="P:DNA integration"/>
    <property type="evidence" value="ECO:0007669"/>
    <property type="project" value="InterPro"/>
</dbReference>
<dbReference type="PANTHER" id="PTHR35046:SF9">
    <property type="entry name" value="RNA-DIRECTED DNA POLYMERASE"/>
    <property type="match status" value="1"/>
</dbReference>
<evidence type="ECO:0000256" key="4">
    <source>
        <dbReference type="ARBA" id="ARBA00022722"/>
    </source>
</evidence>
<feature type="coiled-coil region" evidence="9">
    <location>
        <begin position="67"/>
        <end position="128"/>
    </location>
</feature>
<sequence length="1592" mass="183717">MTRSKTKTLKDALNALVLKVSTKSELEGPLEYQKEILTYFGFSGLDLNLDRGLRDHVIMRFASVGIRARLRNKIQRMSENNESATQNIDVAFQLRSIGQQLELLSRTYKDLKDEVNSIKQQNSGADRRGNMVCMAARNVRSDFEEFVDENADGGEDDYDFASAGQGIRSGPNKARRNVNFCGMSTYKDMDGDLDSIKLKIPTFQDKNDPEAYLEWEKKVDWIFDCHSYSEQKKVKLVIIEFTEYALIWWDQIVISKRRNGERPIQTWGEMKVLMRRRFVPNHYYRDLYLKLQRLNQGYKIVDEYHKEMEIAMIRANVVEDREATMARFLNGLNRDIANVVELQHYVELEEMVHMATKVERKLRKGHARPAFNLGSSSSWKPNLKREGTIRLRSFGPSRTEPPKAKVDVPIDAKGKSETQPKRTRDVKCFRCQGHGHYASECPNKRIMMIRDNGDEESESDSSDCEGMPPLEDSDRDELALPVEESLVIRRTLQVQVKEDDTNEQRENIFHTRCYVQSKVCGLIIDSGSCVNVCSATLVSKLNLCTAKHAKPYRLQWLNDSGEVKVNKQVVVPFFIGKYVDEVPCDVVPMQASHVLLGRQWQYDRKAIHDGVKNRYTIVKDGKTITLVPLTPKQVYDDQIKLKSKHEEFDDVFPDDTPSGLPPLRGIELQIDFVPGASIPNRPAYRSNPEETKELQRQVDELMEKGCIRESMSPCVVPVLLVPKKDGTWRMYVDCRAINNITVKYKHLIPRLDDMLDELHGSCISSKIDLKSGYHQIRMKEGDEWKTAFKTKHGLYEWLVMSFGLTNAPSTFMCLMNHVLCAFIGKFVVMYFDDILIYSKNLTEHLDHLRNVLSVLRSEKLYVNLKKCAFCMEKIMFLGYVVTAQGIEMDEEKVKAIRDWPTPKSVSEVRSFHGLASFYRRFVKDFSTIVASLNEVVKKSVGFRWGKEQELAFVLLKDKLCSAPILALPNFTKAFEIECDASRIGIRAILMQDRRPIAYFSEKLSGATLNYPTYNKELYALVRALETWQHYLWPKEFVVHSDHESLKHLKGQGKLNRRHAKWVEFIETFPYVIKYKQGKENIVADALSRRYVLLHTMNTKLLGFEYVKKLYDNDSDFAEIYNACGHSAFAHGGGLMGHFRVAKTLNVLYEHFYWPRMKKDVQRICEQCIACRKAKSRVQPHGLYTPLPVPTEPRVDISMDFVLGLPRSKKDLFFKEIVRLHGIPKSIVSDRDVKFLSYFWKTLWGKLGTKLLFSTTCHPQTDGQTEVVNRTLSQLLRVVIQKNLKSWEECFPFIEFAYNRTAHSTTTFFPFEIVYGFNPLTSMDLIPLRFEERVSLDGEKKAKMVRELHKGVRLQIEKKNRLYASKANKGRKLVVFQPGDWVLERINDNAYKIDLPGEYSVSVTFNVADLTLFDTDFDSRLNPFEERGDDADQPRNTRKDPLHVPNGPMTRSKTKTLKDALNALVLKVSTRSELEVLEQTESDLSKINWLRDVIILIPIVLVPWDRFSLCHTLIRPISAFRDQISILILRKIKDKESDHGRHMKGFNNDADTVSQQKDDDNLDEAVHTKHLDMPPLTVDEAIGRLGNLDHSFY</sequence>
<dbReference type="InterPro" id="IPR000477">
    <property type="entry name" value="RT_dom"/>
</dbReference>
<dbReference type="InterPro" id="IPR043502">
    <property type="entry name" value="DNA/RNA_pol_sf"/>
</dbReference>
<dbReference type="InterPro" id="IPR036875">
    <property type="entry name" value="Znf_CCHC_sf"/>
</dbReference>
<dbReference type="Gene3D" id="2.40.70.10">
    <property type="entry name" value="Acid Proteases"/>
    <property type="match status" value="1"/>
</dbReference>
<dbReference type="SMART" id="SM00343">
    <property type="entry name" value="ZnF_C2HC"/>
    <property type="match status" value="1"/>
</dbReference>
<dbReference type="CDD" id="cd00303">
    <property type="entry name" value="retropepsin_like"/>
    <property type="match status" value="1"/>
</dbReference>
<reference evidence="14" key="1">
    <citation type="journal article" date="2023" name="Mol. Ecol. Resour.">
        <title>Chromosome-level genome assembly of a triploid poplar Populus alba 'Berolinensis'.</title>
        <authorList>
            <person name="Chen S."/>
            <person name="Yu Y."/>
            <person name="Wang X."/>
            <person name="Wang S."/>
            <person name="Zhang T."/>
            <person name="Zhou Y."/>
            <person name="He R."/>
            <person name="Meng N."/>
            <person name="Wang Y."/>
            <person name="Liu W."/>
            <person name="Liu Z."/>
            <person name="Liu J."/>
            <person name="Guo Q."/>
            <person name="Huang H."/>
            <person name="Sederoff R.R."/>
            <person name="Wang G."/>
            <person name="Qu G."/>
            <person name="Chen S."/>
        </authorList>
    </citation>
    <scope>NUCLEOTIDE SEQUENCE</scope>
    <source>
        <strain evidence="14">SC-2020</strain>
    </source>
</reference>
<evidence type="ECO:0000259" key="12">
    <source>
        <dbReference type="PROSITE" id="PS50878"/>
    </source>
</evidence>
<dbReference type="GO" id="GO:0008270">
    <property type="term" value="F:zinc ion binding"/>
    <property type="evidence" value="ECO:0007669"/>
    <property type="project" value="UniProtKB-KW"/>
</dbReference>